<name>A0ABW5LS97_9FLAO</name>
<evidence type="ECO:0000256" key="1">
    <source>
        <dbReference type="ARBA" id="ARBA00009477"/>
    </source>
</evidence>
<dbReference type="Gene3D" id="1.10.287.470">
    <property type="entry name" value="Helix hairpin bin"/>
    <property type="match status" value="1"/>
</dbReference>
<dbReference type="Pfam" id="PF25973">
    <property type="entry name" value="BSH_CzcB"/>
    <property type="match status" value="1"/>
</dbReference>
<dbReference type="PANTHER" id="PTHR30097">
    <property type="entry name" value="CATION EFFLUX SYSTEM PROTEIN CUSB"/>
    <property type="match status" value="1"/>
</dbReference>
<dbReference type="NCBIfam" id="TIGR01730">
    <property type="entry name" value="RND_mfp"/>
    <property type="match status" value="1"/>
</dbReference>
<evidence type="ECO:0000313" key="4">
    <source>
        <dbReference type="EMBL" id="MFD2567713.1"/>
    </source>
</evidence>
<dbReference type="RefSeq" id="WP_379666421.1">
    <property type="nucleotide sequence ID" value="NZ_JBHULH010000004.1"/>
</dbReference>
<dbReference type="PROSITE" id="PS51257">
    <property type="entry name" value="PROKAR_LIPOPROTEIN"/>
    <property type="match status" value="1"/>
</dbReference>
<dbReference type="InterPro" id="IPR006143">
    <property type="entry name" value="RND_pump_MFP"/>
</dbReference>
<organism evidence="4 5">
    <name type="scientific">Pseudotenacibaculum haliotis</name>
    <dbReference type="NCBI Taxonomy" id="1862138"/>
    <lineage>
        <taxon>Bacteria</taxon>
        <taxon>Pseudomonadati</taxon>
        <taxon>Bacteroidota</taxon>
        <taxon>Flavobacteriia</taxon>
        <taxon>Flavobacteriales</taxon>
        <taxon>Flavobacteriaceae</taxon>
        <taxon>Pseudotenacibaculum</taxon>
    </lineage>
</organism>
<proteinExistence type="inferred from homology"/>
<dbReference type="InterPro" id="IPR051909">
    <property type="entry name" value="MFP_Cation_Efflux"/>
</dbReference>
<dbReference type="Gene3D" id="2.40.30.170">
    <property type="match status" value="1"/>
</dbReference>
<dbReference type="SUPFAM" id="SSF111369">
    <property type="entry name" value="HlyD-like secretion proteins"/>
    <property type="match status" value="1"/>
</dbReference>
<keyword evidence="5" id="KW-1185">Reference proteome</keyword>
<dbReference type="Gene3D" id="2.40.50.100">
    <property type="match status" value="1"/>
</dbReference>
<evidence type="ECO:0000259" key="3">
    <source>
        <dbReference type="Pfam" id="PF25973"/>
    </source>
</evidence>
<keyword evidence="2" id="KW-0813">Transport</keyword>
<dbReference type="Gene3D" id="2.40.420.20">
    <property type="match status" value="1"/>
</dbReference>
<gene>
    <name evidence="4" type="ORF">ACFSRZ_10045</name>
</gene>
<accession>A0ABW5LS97</accession>
<dbReference type="PANTHER" id="PTHR30097:SF4">
    <property type="entry name" value="SLR6042 PROTEIN"/>
    <property type="match status" value="1"/>
</dbReference>
<dbReference type="Proteomes" id="UP001597508">
    <property type="component" value="Unassembled WGS sequence"/>
</dbReference>
<dbReference type="InterPro" id="IPR058647">
    <property type="entry name" value="BSH_CzcB-like"/>
</dbReference>
<sequence>MKRIIYFSLFALFIVSCKTKEDNGKNVENDHSTAESSHIHLNPTQIAKAGIQVESIAKHKIRDHISVTGTIEVPPQSKATIYAPMNAFVYNASLLPGDYVKKGQTIATLQHPDFTKLQYRYIEAVNNRNVLKADYERKKMLLENDIASKKSFELSKSSYDSSQSLVESLVSQLKMVGLNSSNVLKNGIQQYIYIKAPISGYVTESNLNIGKLLGENDEMMEIIDTEHMHAELNVFSTDINKVKKGMDFTFTPTGVDKVYEGYVKLVSKAVNTQTKTVNVHGHFEDVEGILKASTFINAKILVNAKDVYAIPDAAIVDIEGEQFVFSVIESGEYEPVKITTGNTDKGYVALSTIDKNNFKLNIVTNGAHYLKGKLLEESGEMEGHAH</sequence>
<protein>
    <submittedName>
        <fullName evidence="4">Efflux RND transporter periplasmic adaptor subunit</fullName>
    </submittedName>
</protein>
<evidence type="ECO:0000256" key="2">
    <source>
        <dbReference type="ARBA" id="ARBA00022448"/>
    </source>
</evidence>
<dbReference type="EMBL" id="JBHULH010000004">
    <property type="protein sequence ID" value="MFD2567713.1"/>
    <property type="molecule type" value="Genomic_DNA"/>
</dbReference>
<reference evidence="5" key="1">
    <citation type="journal article" date="2019" name="Int. J. Syst. Evol. Microbiol.">
        <title>The Global Catalogue of Microorganisms (GCM) 10K type strain sequencing project: providing services to taxonomists for standard genome sequencing and annotation.</title>
        <authorList>
            <consortium name="The Broad Institute Genomics Platform"/>
            <consortium name="The Broad Institute Genome Sequencing Center for Infectious Disease"/>
            <person name="Wu L."/>
            <person name="Ma J."/>
        </authorList>
    </citation>
    <scope>NUCLEOTIDE SEQUENCE [LARGE SCALE GENOMIC DNA]</scope>
    <source>
        <strain evidence="5">KCTC 52127</strain>
    </source>
</reference>
<comment type="caution">
    <text evidence="4">The sequence shown here is derived from an EMBL/GenBank/DDBJ whole genome shotgun (WGS) entry which is preliminary data.</text>
</comment>
<evidence type="ECO:0000313" key="5">
    <source>
        <dbReference type="Proteomes" id="UP001597508"/>
    </source>
</evidence>
<comment type="similarity">
    <text evidence="1">Belongs to the membrane fusion protein (MFP) (TC 8.A.1) family.</text>
</comment>
<feature type="domain" description="CzcB-like barrel-sandwich hybrid" evidence="3">
    <location>
        <begin position="79"/>
        <end position="224"/>
    </location>
</feature>